<dbReference type="OrthoDB" id="3540583at2759"/>
<name>A0A2T3B4M0_AMORE</name>
<evidence type="ECO:0000313" key="3">
    <source>
        <dbReference type="Proteomes" id="UP000241818"/>
    </source>
</evidence>
<dbReference type="GeneID" id="36573728"/>
<feature type="compositionally biased region" description="Basic residues" evidence="1">
    <location>
        <begin position="721"/>
        <end position="738"/>
    </location>
</feature>
<dbReference type="EMBL" id="KZ679010">
    <property type="protein sequence ID" value="PSS20580.1"/>
    <property type="molecule type" value="Genomic_DNA"/>
</dbReference>
<feature type="compositionally biased region" description="Polar residues" evidence="1">
    <location>
        <begin position="328"/>
        <end position="338"/>
    </location>
</feature>
<feature type="region of interest" description="Disordered" evidence="1">
    <location>
        <begin position="705"/>
        <end position="754"/>
    </location>
</feature>
<dbReference type="AlphaFoldDB" id="A0A2T3B4M0"/>
<feature type="compositionally biased region" description="Low complexity" evidence="1">
    <location>
        <begin position="382"/>
        <end position="393"/>
    </location>
</feature>
<sequence length="754" mass="84344">MASNNDDGLEMVYTPRDDGVEWPFDVEECMMFTGQGSRETRNVKIWSDIRHLLDYPETEPFDVVLKRWEYQPDLISNCPHAPGVQFRIAVNETNAELNNLTPEKGDSYFTALALHIYGNADHWILTKGEHLEYFEAVLGDKDHPRHELYQKSNEQTSGPNHFHLLERLMVPHCWVDHKLLQQVTADLYGIFLVTITSQPETEDIIDIQVRGSYNAPHRFLLFNNGSSYNPLVPNVPRPSEYRFPRITFDNTRGELGMAGSLRKSENDGLLHPWRRPLPGVPVPERLVPVPITTLGKISRETIERVNWITIRDEPDDTIQMATDVPKVSSGTSKASPGSNKPDDTNQMAIDVPKVSSETSKPSPGLNEPDDMNQMAADVPKVSSGTSKQSPGSSEPDDTTPEMPNNGPSKKSIDYFRKSLSDLEDIVRIRGVKIPERIANQADAQIRRERIAALLERLDEGNVGQRWNDLRVSQLVDQEEYGPCKQVGDETETTTKTWLEKVGGVLKKTTRATTTQVLTSVPLGILPLTRAKCSTTADWLKVYEDINANNDSYLQCLLLGAKLVPTGVRQKDIDAYQKFMLGEQAIETTSKGNSPRDAQGGNTMGNTPESATANEVQSPQRSLQGKRSPSPEEQSDDESSFEPDSDIESSSESESPDRINWEGKGTTMRMIRDEAKKRIPPIIIPVGMKASKVKSTYGPQLTALDNAAKKQRDAVRAAESARRKKRPKDKHGNLHKRAKFQHESEDDDADELAGM</sequence>
<feature type="compositionally biased region" description="Basic and acidic residues" evidence="1">
    <location>
        <begin position="706"/>
        <end position="720"/>
    </location>
</feature>
<feature type="region of interest" description="Disordered" evidence="1">
    <location>
        <begin position="316"/>
        <end position="412"/>
    </location>
</feature>
<dbReference type="CDD" id="cd22744">
    <property type="entry name" value="OTU"/>
    <property type="match status" value="1"/>
</dbReference>
<evidence type="ECO:0000256" key="1">
    <source>
        <dbReference type="SAM" id="MobiDB-lite"/>
    </source>
</evidence>
<dbReference type="Proteomes" id="UP000241818">
    <property type="component" value="Unassembled WGS sequence"/>
</dbReference>
<feature type="compositionally biased region" description="Acidic residues" evidence="1">
    <location>
        <begin position="632"/>
        <end position="650"/>
    </location>
</feature>
<dbReference type="RefSeq" id="XP_024721850.1">
    <property type="nucleotide sequence ID" value="XM_024865647.1"/>
</dbReference>
<evidence type="ECO:0000313" key="2">
    <source>
        <dbReference type="EMBL" id="PSS20580.1"/>
    </source>
</evidence>
<keyword evidence="3" id="KW-1185">Reference proteome</keyword>
<reference evidence="2 3" key="1">
    <citation type="journal article" date="2018" name="New Phytol.">
        <title>Comparative genomics and transcriptomics depict ericoid mycorrhizal fungi as versatile saprotrophs and plant mutualists.</title>
        <authorList>
            <person name="Martino E."/>
            <person name="Morin E."/>
            <person name="Grelet G.A."/>
            <person name="Kuo A."/>
            <person name="Kohler A."/>
            <person name="Daghino S."/>
            <person name="Barry K.W."/>
            <person name="Cichocki N."/>
            <person name="Clum A."/>
            <person name="Dockter R.B."/>
            <person name="Hainaut M."/>
            <person name="Kuo R.C."/>
            <person name="LaButti K."/>
            <person name="Lindahl B.D."/>
            <person name="Lindquist E.A."/>
            <person name="Lipzen A."/>
            <person name="Khouja H.R."/>
            <person name="Magnuson J."/>
            <person name="Murat C."/>
            <person name="Ohm R.A."/>
            <person name="Singer S.W."/>
            <person name="Spatafora J.W."/>
            <person name="Wang M."/>
            <person name="Veneault-Fourrey C."/>
            <person name="Henrissat B."/>
            <person name="Grigoriev I.V."/>
            <person name="Martin F.M."/>
            <person name="Perotto S."/>
        </authorList>
    </citation>
    <scope>NUCLEOTIDE SEQUENCE [LARGE SCALE GENOMIC DNA]</scope>
    <source>
        <strain evidence="2 3">ATCC 22711</strain>
    </source>
</reference>
<gene>
    <name evidence="2" type="ORF">M430DRAFT_275491</name>
</gene>
<proteinExistence type="predicted"/>
<feature type="compositionally biased region" description="Acidic residues" evidence="1">
    <location>
        <begin position="743"/>
        <end position="754"/>
    </location>
</feature>
<organism evidence="2 3">
    <name type="scientific">Amorphotheca resinae ATCC 22711</name>
    <dbReference type="NCBI Taxonomy" id="857342"/>
    <lineage>
        <taxon>Eukaryota</taxon>
        <taxon>Fungi</taxon>
        <taxon>Dikarya</taxon>
        <taxon>Ascomycota</taxon>
        <taxon>Pezizomycotina</taxon>
        <taxon>Leotiomycetes</taxon>
        <taxon>Helotiales</taxon>
        <taxon>Amorphothecaceae</taxon>
        <taxon>Amorphotheca</taxon>
    </lineage>
</organism>
<feature type="compositionally biased region" description="Polar residues" evidence="1">
    <location>
        <begin position="599"/>
        <end position="626"/>
    </location>
</feature>
<feature type="region of interest" description="Disordered" evidence="1">
    <location>
        <begin position="586"/>
        <end position="668"/>
    </location>
</feature>
<dbReference type="InParanoid" id="A0A2T3B4M0"/>
<protein>
    <submittedName>
        <fullName evidence="2">Uncharacterized protein</fullName>
    </submittedName>
</protein>
<accession>A0A2T3B4M0</accession>